<dbReference type="Proteomes" id="UP000299102">
    <property type="component" value="Unassembled WGS sequence"/>
</dbReference>
<proteinExistence type="predicted"/>
<evidence type="ECO:0000313" key="2">
    <source>
        <dbReference type="Proteomes" id="UP000299102"/>
    </source>
</evidence>
<organism evidence="1 2">
    <name type="scientific">Eumeta variegata</name>
    <name type="common">Bagworm moth</name>
    <name type="synonym">Eumeta japonica</name>
    <dbReference type="NCBI Taxonomy" id="151549"/>
    <lineage>
        <taxon>Eukaryota</taxon>
        <taxon>Metazoa</taxon>
        <taxon>Ecdysozoa</taxon>
        <taxon>Arthropoda</taxon>
        <taxon>Hexapoda</taxon>
        <taxon>Insecta</taxon>
        <taxon>Pterygota</taxon>
        <taxon>Neoptera</taxon>
        <taxon>Endopterygota</taxon>
        <taxon>Lepidoptera</taxon>
        <taxon>Glossata</taxon>
        <taxon>Ditrysia</taxon>
        <taxon>Tineoidea</taxon>
        <taxon>Psychidae</taxon>
        <taxon>Oiketicinae</taxon>
        <taxon>Eumeta</taxon>
    </lineage>
</organism>
<sequence length="104" mass="11254">MAENEGLALAKFRGDGAWTGSAANFIRPPAIRGAAALVSANEASTDEHLFSYWNECRMKSFVIGTLDGSPLVVVWSRKVDDCVWLFKSSTTKGSIKTGSKKEVL</sequence>
<protein>
    <submittedName>
        <fullName evidence="1">Uncharacterized protein</fullName>
    </submittedName>
</protein>
<keyword evidence="2" id="KW-1185">Reference proteome</keyword>
<evidence type="ECO:0000313" key="1">
    <source>
        <dbReference type="EMBL" id="GBP89972.1"/>
    </source>
</evidence>
<dbReference type="AlphaFoldDB" id="A0A4C1ZRF5"/>
<reference evidence="1 2" key="1">
    <citation type="journal article" date="2019" name="Commun. Biol.">
        <title>The bagworm genome reveals a unique fibroin gene that provides high tensile strength.</title>
        <authorList>
            <person name="Kono N."/>
            <person name="Nakamura H."/>
            <person name="Ohtoshi R."/>
            <person name="Tomita M."/>
            <person name="Numata K."/>
            <person name="Arakawa K."/>
        </authorList>
    </citation>
    <scope>NUCLEOTIDE SEQUENCE [LARGE SCALE GENOMIC DNA]</scope>
</reference>
<comment type="caution">
    <text evidence="1">The sequence shown here is derived from an EMBL/GenBank/DDBJ whole genome shotgun (WGS) entry which is preliminary data.</text>
</comment>
<name>A0A4C1ZRF5_EUMVA</name>
<dbReference type="EMBL" id="BGZK01002048">
    <property type="protein sequence ID" value="GBP89972.1"/>
    <property type="molecule type" value="Genomic_DNA"/>
</dbReference>
<accession>A0A4C1ZRF5</accession>
<gene>
    <name evidence="1" type="ORF">EVAR_99325_1</name>
</gene>